<keyword evidence="2" id="KW-1185">Reference proteome</keyword>
<comment type="caution">
    <text evidence="1">The sequence shown here is derived from an EMBL/GenBank/DDBJ whole genome shotgun (WGS) entry which is preliminary data.</text>
</comment>
<dbReference type="Proteomes" id="UP000073492">
    <property type="component" value="Unassembled WGS sequence"/>
</dbReference>
<reference evidence="1 2" key="1">
    <citation type="submission" date="2015-07" db="EMBL/GenBank/DDBJ databases">
        <title>Comparative genomics of the Sigatoka disease complex on banana suggests a link between parallel evolutionary changes in Pseudocercospora fijiensis and Pseudocercospora eumusae and increased virulence on the banana host.</title>
        <authorList>
            <person name="Chang T.-C."/>
            <person name="Salvucci A."/>
            <person name="Crous P.W."/>
            <person name="Stergiopoulos I."/>
        </authorList>
    </citation>
    <scope>NUCLEOTIDE SEQUENCE [LARGE SCALE GENOMIC DNA]</scope>
    <source>
        <strain evidence="1 2">CBS 116634</strain>
    </source>
</reference>
<dbReference type="AlphaFoldDB" id="A0A139IGQ0"/>
<organism evidence="1 2">
    <name type="scientific">Pseudocercospora musae</name>
    <dbReference type="NCBI Taxonomy" id="113226"/>
    <lineage>
        <taxon>Eukaryota</taxon>
        <taxon>Fungi</taxon>
        <taxon>Dikarya</taxon>
        <taxon>Ascomycota</taxon>
        <taxon>Pezizomycotina</taxon>
        <taxon>Dothideomycetes</taxon>
        <taxon>Dothideomycetidae</taxon>
        <taxon>Mycosphaerellales</taxon>
        <taxon>Mycosphaerellaceae</taxon>
        <taxon>Pseudocercospora</taxon>
    </lineage>
</organism>
<accession>A0A139IGQ0</accession>
<proteinExistence type="predicted"/>
<protein>
    <submittedName>
        <fullName evidence="1">Uncharacterized protein</fullName>
    </submittedName>
</protein>
<evidence type="ECO:0000313" key="1">
    <source>
        <dbReference type="EMBL" id="KXT13726.1"/>
    </source>
</evidence>
<evidence type="ECO:0000313" key="2">
    <source>
        <dbReference type="Proteomes" id="UP000073492"/>
    </source>
</evidence>
<gene>
    <name evidence="1" type="ORF">AC579_10091</name>
</gene>
<dbReference type="EMBL" id="LFZO01000106">
    <property type="protein sequence ID" value="KXT13726.1"/>
    <property type="molecule type" value="Genomic_DNA"/>
</dbReference>
<sequence>MACEPDRDAYGSSAHRSIMPVCQLADTIRENSYSKAHIVMLAIYYQHAYSRSLPRSVLLPLYVGPSASDHLPSSQSSLEFDEASTFTRSIGLRYQALGSDMRACMRVGSNRAFCSGLSHFRPTRSVKSRAEEAEDDLTLSLLYISTHLTTLGACLGLSRIQAHVSYPVLVVIRGFGRYSSCTVDGEVDRREVVAGGNTTRR</sequence>
<name>A0A139IGQ0_9PEZI</name>